<proteinExistence type="predicted"/>
<dbReference type="KEGG" id="slc:SL103_26235"/>
<evidence type="ECO:0000313" key="3">
    <source>
        <dbReference type="Proteomes" id="UP000094094"/>
    </source>
</evidence>
<dbReference type="EMBL" id="CP017157">
    <property type="protein sequence ID" value="AOP49277.1"/>
    <property type="molecule type" value="Genomic_DNA"/>
</dbReference>
<name>A0A1D7VRB3_9ACTN</name>
<accession>A0A1D7VRB3</accession>
<protein>
    <recommendedName>
        <fullName evidence="4">VCBS repeat-containing protein</fullName>
    </recommendedName>
</protein>
<keyword evidence="3" id="KW-1185">Reference proteome</keyword>
<dbReference type="Pfam" id="PF13517">
    <property type="entry name" value="FG-GAP_3"/>
    <property type="match status" value="1"/>
</dbReference>
<sequence>MGARHVSCLNTGRHQVILPFGRRRGRVLARLTAVALATTLAGSAAATALADSPTPSDASRLAAVATPDRGAAASGTAYNTPFFFVLDGVERDGSLFMYAPDRTGNFGPRDKIFDGDDIGDFKYLKAAAQVDNDKDGYGDATYYWMNDGKLSFTYSDADDRVKTRPIGGGWQIYSKVLSPGNVAGAKESDILAVDKAGVLWVYLARPDGTVTPRVRVGAGWGGYTQLAGQGDLTGDGRADLVARDKAGVLWLYKGTGNATTPFAARKRIGAGWNGYNYLHSSGDVNRDGIADLLARAGDGTLYIYRGTGNESAPYAKPVKAHGSFGSYRLMF</sequence>
<evidence type="ECO:0000256" key="1">
    <source>
        <dbReference type="ARBA" id="ARBA00022729"/>
    </source>
</evidence>
<dbReference type="InterPro" id="IPR013517">
    <property type="entry name" value="FG-GAP"/>
</dbReference>
<keyword evidence="1" id="KW-0732">Signal</keyword>
<reference evidence="2 3" key="1">
    <citation type="submission" date="2016-09" db="EMBL/GenBank/DDBJ databases">
        <title>Complete genome sequencing of Streptomyces lydicus 103 and metabolic pathways analysis of antibiotic biosynthesis.</title>
        <authorList>
            <person name="Jia N."/>
            <person name="Ding M.-Z."/>
            <person name="Gao F."/>
            <person name="Yuan Y.-J."/>
        </authorList>
    </citation>
    <scope>NUCLEOTIDE SEQUENCE [LARGE SCALE GENOMIC DNA]</scope>
    <source>
        <strain evidence="2 3">103</strain>
    </source>
</reference>
<dbReference type="SUPFAM" id="SSF69318">
    <property type="entry name" value="Integrin alpha N-terminal domain"/>
    <property type="match status" value="1"/>
</dbReference>
<dbReference type="Proteomes" id="UP000094094">
    <property type="component" value="Chromosome"/>
</dbReference>
<gene>
    <name evidence="2" type="ORF">SL103_26235</name>
</gene>
<dbReference type="OrthoDB" id="4326934at2"/>
<dbReference type="Gene3D" id="2.115.10.10">
    <property type="entry name" value="Tachylectin 2"/>
    <property type="match status" value="1"/>
</dbReference>
<dbReference type="AlphaFoldDB" id="A0A1D7VRB3"/>
<evidence type="ECO:0000313" key="2">
    <source>
        <dbReference type="EMBL" id="AOP49277.1"/>
    </source>
</evidence>
<organism evidence="2 3">
    <name type="scientific">Streptomyces lydicus</name>
    <dbReference type="NCBI Taxonomy" id="47763"/>
    <lineage>
        <taxon>Bacteria</taxon>
        <taxon>Bacillati</taxon>
        <taxon>Actinomycetota</taxon>
        <taxon>Actinomycetes</taxon>
        <taxon>Kitasatosporales</taxon>
        <taxon>Streptomycetaceae</taxon>
        <taxon>Streptomyces</taxon>
    </lineage>
</organism>
<dbReference type="InterPro" id="IPR028994">
    <property type="entry name" value="Integrin_alpha_N"/>
</dbReference>
<evidence type="ECO:0008006" key="4">
    <source>
        <dbReference type="Google" id="ProtNLM"/>
    </source>
</evidence>